<keyword evidence="2" id="KW-1185">Reference proteome</keyword>
<dbReference type="GeneID" id="59336741"/>
<protein>
    <submittedName>
        <fullName evidence="1">Uncharacterized protein</fullName>
    </submittedName>
</protein>
<evidence type="ECO:0000313" key="2">
    <source>
        <dbReference type="Proteomes" id="UP000593566"/>
    </source>
</evidence>
<dbReference type="EMBL" id="JACCJB010000005">
    <property type="protein sequence ID" value="KAF6226903.1"/>
    <property type="molecule type" value="Genomic_DNA"/>
</dbReference>
<organism evidence="1 2">
    <name type="scientific">Letharia lupina</name>
    <dbReference type="NCBI Taxonomy" id="560253"/>
    <lineage>
        <taxon>Eukaryota</taxon>
        <taxon>Fungi</taxon>
        <taxon>Dikarya</taxon>
        <taxon>Ascomycota</taxon>
        <taxon>Pezizomycotina</taxon>
        <taxon>Lecanoromycetes</taxon>
        <taxon>OSLEUM clade</taxon>
        <taxon>Lecanoromycetidae</taxon>
        <taxon>Lecanorales</taxon>
        <taxon>Lecanorineae</taxon>
        <taxon>Parmeliaceae</taxon>
        <taxon>Letharia</taxon>
    </lineage>
</organism>
<reference evidence="1 2" key="1">
    <citation type="journal article" date="2020" name="Genomics">
        <title>Complete, high-quality genomes from long-read metagenomic sequencing of two wolf lichen thalli reveals enigmatic genome architecture.</title>
        <authorList>
            <person name="McKenzie S.K."/>
            <person name="Walston R.F."/>
            <person name="Allen J.L."/>
        </authorList>
    </citation>
    <scope>NUCLEOTIDE SEQUENCE [LARGE SCALE GENOMIC DNA]</scope>
    <source>
        <strain evidence="1">WasteWater1</strain>
    </source>
</reference>
<name>A0A8H6CNU9_9LECA</name>
<sequence length="182" mass="19439">MVSSSTAFSSGQHALPDLGDLHHFVMGVAANHVDIPKIPSAFIGPARPTSTYLGEETVLAGPSSETAVPIMFRCVWGPGNHSRHVLVRMKPSVSEQALGLRLCQRLNIPTTGAVTIEPVIKWIPGLMPYTSGIDKGKPLSNNPLVTVPRANWLLVLLFAEVVQALGSSLSGIVDLDLLICDR</sequence>
<evidence type="ECO:0000313" key="1">
    <source>
        <dbReference type="EMBL" id="KAF6226903.1"/>
    </source>
</evidence>
<accession>A0A8H6CNU9</accession>
<proteinExistence type="predicted"/>
<dbReference type="AlphaFoldDB" id="A0A8H6CNU9"/>
<dbReference type="Proteomes" id="UP000593566">
    <property type="component" value="Unassembled WGS sequence"/>
</dbReference>
<gene>
    <name evidence="1" type="ORF">HO133_008344</name>
</gene>
<comment type="caution">
    <text evidence="1">The sequence shown here is derived from an EMBL/GenBank/DDBJ whole genome shotgun (WGS) entry which is preliminary data.</text>
</comment>
<dbReference type="RefSeq" id="XP_037155212.1">
    <property type="nucleotide sequence ID" value="XM_037299211.1"/>
</dbReference>